<proteinExistence type="predicted"/>
<dbReference type="InterPro" id="IPR022050">
    <property type="entry name" value="T_hemolysin"/>
</dbReference>
<evidence type="ECO:0000313" key="1">
    <source>
        <dbReference type="EMBL" id="SEC83719.1"/>
    </source>
</evidence>
<sequence>MCETIVVREGDALRRVVETFIRNVYAAEYGAQLQTFPPRLFALTNERAEIMCAAGVRLQEDGFFSEIYLDSPIEQELCTASKRTITRNEIFEVTTFASRAPRATMKFIKSLGLFGVQNGFAWSFFTLTQRLHRLVERLGHPLTHLADADYRRIPDHQRWGTYYASQPKVFAIASPLLGLDGNYAQGSGSLHAESV</sequence>
<dbReference type="RefSeq" id="WP_074819162.1">
    <property type="nucleotide sequence ID" value="NZ_FNTI01000001.1"/>
</dbReference>
<dbReference type="AlphaFoldDB" id="A0A1M6WIW3"/>
<dbReference type="Pfam" id="PF12261">
    <property type="entry name" value="T_hemolysin"/>
    <property type="match status" value="1"/>
</dbReference>
<dbReference type="Proteomes" id="UP000183208">
    <property type="component" value="Unassembled WGS sequence"/>
</dbReference>
<evidence type="ECO:0000313" key="2">
    <source>
        <dbReference type="Proteomes" id="UP000183208"/>
    </source>
</evidence>
<name>A0A1M6WIW3_9BRAD</name>
<accession>A0A1M6WIW3</accession>
<protein>
    <submittedName>
        <fullName evidence="1">Thermostable hemolysin</fullName>
    </submittedName>
</protein>
<organism evidence="1 2">
    <name type="scientific">Bradyrhizobium lablabi</name>
    <dbReference type="NCBI Taxonomy" id="722472"/>
    <lineage>
        <taxon>Bacteria</taxon>
        <taxon>Pseudomonadati</taxon>
        <taxon>Pseudomonadota</taxon>
        <taxon>Alphaproteobacteria</taxon>
        <taxon>Hyphomicrobiales</taxon>
        <taxon>Nitrobacteraceae</taxon>
        <taxon>Bradyrhizobium</taxon>
    </lineage>
</organism>
<reference evidence="1 2" key="1">
    <citation type="submission" date="2016-10" db="EMBL/GenBank/DDBJ databases">
        <authorList>
            <person name="de Groot N.N."/>
        </authorList>
    </citation>
    <scope>NUCLEOTIDE SEQUENCE [LARGE SCALE GENOMIC DNA]</scope>
    <source>
        <strain evidence="1 2">GAS522</strain>
    </source>
</reference>
<gene>
    <name evidence="1" type="ORF">SAMN05444171_2376</name>
</gene>
<dbReference type="EMBL" id="FNTI01000001">
    <property type="protein sequence ID" value="SEC83719.1"/>
    <property type="molecule type" value="Genomic_DNA"/>
</dbReference>